<feature type="domain" description="HTH tetR-type" evidence="4">
    <location>
        <begin position="18"/>
        <end position="78"/>
    </location>
</feature>
<dbReference type="RefSeq" id="WP_344040071.1">
    <property type="nucleotide sequence ID" value="NZ_BAAAKE010000020.1"/>
</dbReference>
<evidence type="ECO:0000256" key="2">
    <source>
        <dbReference type="PROSITE-ProRule" id="PRU00335"/>
    </source>
</evidence>
<dbReference type="Proteomes" id="UP001595833">
    <property type="component" value="Unassembled WGS sequence"/>
</dbReference>
<keyword evidence="1 2" id="KW-0238">DNA-binding</keyword>
<evidence type="ECO:0000256" key="3">
    <source>
        <dbReference type="SAM" id="MobiDB-lite"/>
    </source>
</evidence>
<sequence length="219" mass="23835">MAVMGEAFQRARRPEQKTQRRETILATAAELARDSGVARVSLGDIATAVGQAKSNVLRYFGTREEIYLQLTMREGADWAAAAGAGLHGANGSSAVATALADAYADRPLYCDLTIHTETMFEHNVSIEALRAYKLWAIDTYFTVGRQIATACPELTDTDGAALVMAAGAFVAKLFPQTRPPRALRQLYDREPEIARVFPPFRPTLRRMITATATGLASAR</sequence>
<comment type="caution">
    <text evidence="5">The sequence shown here is derived from an EMBL/GenBank/DDBJ whole genome shotgun (WGS) entry which is preliminary data.</text>
</comment>
<dbReference type="Pfam" id="PF00440">
    <property type="entry name" value="TetR_N"/>
    <property type="match status" value="1"/>
</dbReference>
<organism evidence="5 6">
    <name type="scientific">Saccharothrix xinjiangensis</name>
    <dbReference type="NCBI Taxonomy" id="204798"/>
    <lineage>
        <taxon>Bacteria</taxon>
        <taxon>Bacillati</taxon>
        <taxon>Actinomycetota</taxon>
        <taxon>Actinomycetes</taxon>
        <taxon>Pseudonocardiales</taxon>
        <taxon>Pseudonocardiaceae</taxon>
        <taxon>Saccharothrix</taxon>
    </lineage>
</organism>
<proteinExistence type="predicted"/>
<dbReference type="Gene3D" id="1.10.357.10">
    <property type="entry name" value="Tetracycline Repressor, domain 2"/>
    <property type="match status" value="1"/>
</dbReference>
<name>A0ABV9XZG1_9PSEU</name>
<dbReference type="InterPro" id="IPR009057">
    <property type="entry name" value="Homeodomain-like_sf"/>
</dbReference>
<feature type="region of interest" description="Disordered" evidence="3">
    <location>
        <begin position="1"/>
        <end position="20"/>
    </location>
</feature>
<dbReference type="Pfam" id="PF17929">
    <property type="entry name" value="TetR_C_34"/>
    <property type="match status" value="1"/>
</dbReference>
<evidence type="ECO:0000259" key="4">
    <source>
        <dbReference type="PROSITE" id="PS50977"/>
    </source>
</evidence>
<accession>A0ABV9XZG1</accession>
<protein>
    <submittedName>
        <fullName evidence="5">TetR family transcriptional regulator</fullName>
    </submittedName>
</protein>
<keyword evidence="6" id="KW-1185">Reference proteome</keyword>
<evidence type="ECO:0000313" key="5">
    <source>
        <dbReference type="EMBL" id="MFC5055681.1"/>
    </source>
</evidence>
<dbReference type="InterPro" id="IPR001647">
    <property type="entry name" value="HTH_TetR"/>
</dbReference>
<gene>
    <name evidence="5" type="ORF">ACFPFM_18200</name>
</gene>
<evidence type="ECO:0000256" key="1">
    <source>
        <dbReference type="ARBA" id="ARBA00023125"/>
    </source>
</evidence>
<feature type="DNA-binding region" description="H-T-H motif" evidence="2">
    <location>
        <begin position="41"/>
        <end position="60"/>
    </location>
</feature>
<evidence type="ECO:0000313" key="6">
    <source>
        <dbReference type="Proteomes" id="UP001595833"/>
    </source>
</evidence>
<dbReference type="SUPFAM" id="SSF46689">
    <property type="entry name" value="Homeodomain-like"/>
    <property type="match status" value="1"/>
</dbReference>
<reference evidence="6" key="1">
    <citation type="journal article" date="2019" name="Int. J. Syst. Evol. Microbiol.">
        <title>The Global Catalogue of Microorganisms (GCM) 10K type strain sequencing project: providing services to taxonomists for standard genome sequencing and annotation.</title>
        <authorList>
            <consortium name="The Broad Institute Genomics Platform"/>
            <consortium name="The Broad Institute Genome Sequencing Center for Infectious Disease"/>
            <person name="Wu L."/>
            <person name="Ma J."/>
        </authorList>
    </citation>
    <scope>NUCLEOTIDE SEQUENCE [LARGE SCALE GENOMIC DNA]</scope>
    <source>
        <strain evidence="6">KCTC 12848</strain>
    </source>
</reference>
<dbReference type="InterPro" id="IPR041483">
    <property type="entry name" value="TetR_C_34"/>
</dbReference>
<dbReference type="EMBL" id="JBHSJB010000016">
    <property type="protein sequence ID" value="MFC5055681.1"/>
    <property type="molecule type" value="Genomic_DNA"/>
</dbReference>
<dbReference type="PROSITE" id="PS50977">
    <property type="entry name" value="HTH_TETR_2"/>
    <property type="match status" value="1"/>
</dbReference>